<comment type="caution">
    <text evidence="1">The sequence shown here is derived from an EMBL/GenBank/DDBJ whole genome shotgun (WGS) entry which is preliminary data.</text>
</comment>
<dbReference type="AlphaFoldDB" id="A0A557Y0A8"/>
<evidence type="ECO:0000313" key="1">
    <source>
        <dbReference type="EMBL" id="TVS91925.1"/>
    </source>
</evidence>
<protein>
    <submittedName>
        <fullName evidence="1">Uncharacterized protein</fullName>
    </submittedName>
</protein>
<dbReference type="Proteomes" id="UP000320513">
    <property type="component" value="Unassembled WGS sequence"/>
</dbReference>
<name>A0A557Y0A8_9MYCO</name>
<dbReference type="RefSeq" id="WP_144947724.1">
    <property type="nucleotide sequence ID" value="NZ_VMQU01000006.1"/>
</dbReference>
<dbReference type="EMBL" id="VMQU01000006">
    <property type="protein sequence ID" value="TVS91925.1"/>
    <property type="molecule type" value="Genomic_DNA"/>
</dbReference>
<reference evidence="1 2" key="1">
    <citation type="submission" date="2019-07" db="EMBL/GenBank/DDBJ databases">
        <title>New Mycobacterium species.</title>
        <authorList>
            <person name="Tortoli E."/>
            <person name="Ghielmetti G."/>
            <person name="Friedel U."/>
            <person name="Trovato A."/>
        </authorList>
    </citation>
    <scope>NUCLEOTIDE SEQUENCE [LARGE SCALE GENOMIC DNA]</scope>
    <source>
        <strain evidence="1 2">16-83</strain>
    </source>
</reference>
<accession>A0A557Y0A8</accession>
<keyword evidence="2" id="KW-1185">Reference proteome</keyword>
<organism evidence="1 2">
    <name type="scientific">Mycobacterium helveticum</name>
    <dbReference type="NCBI Taxonomy" id="2592811"/>
    <lineage>
        <taxon>Bacteria</taxon>
        <taxon>Bacillati</taxon>
        <taxon>Actinomycetota</taxon>
        <taxon>Actinomycetes</taxon>
        <taxon>Mycobacteriales</taxon>
        <taxon>Mycobacteriaceae</taxon>
        <taxon>Mycobacterium</taxon>
    </lineage>
</organism>
<sequence length="79" mass="8694">MQNSSVFSLLRERTGLQPDERVVRYCAAQTVGESITERGDRHDEVVHKLSVGEHDVGVSPGSMPTPTGGKVRRLARLHV</sequence>
<evidence type="ECO:0000313" key="2">
    <source>
        <dbReference type="Proteomes" id="UP000320513"/>
    </source>
</evidence>
<proteinExistence type="predicted"/>
<gene>
    <name evidence="1" type="ORF">FPZ47_02420</name>
</gene>